<evidence type="ECO:0000259" key="6">
    <source>
        <dbReference type="Pfam" id="PF04932"/>
    </source>
</evidence>
<evidence type="ECO:0000256" key="3">
    <source>
        <dbReference type="ARBA" id="ARBA00022989"/>
    </source>
</evidence>
<evidence type="ECO:0000259" key="7">
    <source>
        <dbReference type="Pfam" id="PF19358"/>
    </source>
</evidence>
<reference evidence="8 9" key="1">
    <citation type="submission" date="2019-03" db="EMBL/GenBank/DDBJ databases">
        <title>Genomic Encyclopedia of Type Strains, Phase IV (KMG-IV): sequencing the most valuable type-strain genomes for metagenomic binning, comparative biology and taxonomic classification.</title>
        <authorList>
            <person name="Goeker M."/>
        </authorList>
    </citation>
    <scope>NUCLEOTIDE SEQUENCE [LARGE SCALE GENOMIC DNA]</scope>
    <source>
        <strain evidence="8 9">DSM 7445</strain>
    </source>
</reference>
<dbReference type="AlphaFoldDB" id="A0A4V2UJ42"/>
<feature type="transmembrane region" description="Helical" evidence="5">
    <location>
        <begin position="12"/>
        <end position="30"/>
    </location>
</feature>
<dbReference type="Pfam" id="PF04932">
    <property type="entry name" value="Wzy_C"/>
    <property type="match status" value="1"/>
</dbReference>
<feature type="transmembrane region" description="Helical" evidence="5">
    <location>
        <begin position="271"/>
        <end position="289"/>
    </location>
</feature>
<sequence length="400" mass="44650">MNPHRLTYGAAYDFPFAAIIAAVTLCSLLFSVQPKRIPLTSVTAMLLTFVVWMNLTTLVALEPELAWKEWDRVMKTFFMTAIAILALHTEKDIKQYVLVLAVSLGFYGFKGGIFTLASGGTSHVVGPPFTYIGDNNALALAMVTALPLVWYLRLQAQKKWLRFGITGVAVLTVMAIVGSYSRGALVATVAMMVFLWLKSRNKLRIFLAVLLIVPVIYAVMPDKWFGRMETIDNYKEDASAMGRINSWEFATNVAKNNFMGGGYRVFTPKMFLVYAPNPLIFFDAHSIYFQVLGEHGFIGLCLFLSLMFYAWRTGTRIIKFCRNRTDLKWAEDLASMCQVSIIGFAVGGAFLTLAYYDLYYFIIVALVTLDKLLLPKFAERENTSASIAMPPGPTKPGNPA</sequence>
<feature type="transmembrane region" description="Helical" evidence="5">
    <location>
        <begin position="333"/>
        <end position="352"/>
    </location>
</feature>
<name>A0A4V2UJ42_PAULE</name>
<dbReference type="PANTHER" id="PTHR37422:SF13">
    <property type="entry name" value="LIPOPOLYSACCHARIDE BIOSYNTHESIS PROTEIN PA4999-RELATED"/>
    <property type="match status" value="1"/>
</dbReference>
<feature type="domain" description="O-antigen ligase-related" evidence="6">
    <location>
        <begin position="168"/>
        <end position="304"/>
    </location>
</feature>
<dbReference type="InterPro" id="IPR017528">
    <property type="entry name" value="CHP03097O-antigen_lig-rel"/>
</dbReference>
<dbReference type="EMBL" id="SLZQ01000002">
    <property type="protein sequence ID" value="TCS38560.1"/>
    <property type="molecule type" value="Genomic_DNA"/>
</dbReference>
<keyword evidence="9" id="KW-1185">Reference proteome</keyword>
<dbReference type="GO" id="GO:0016020">
    <property type="term" value="C:membrane"/>
    <property type="evidence" value="ECO:0007669"/>
    <property type="project" value="UniProtKB-SubCell"/>
</dbReference>
<dbReference type="PANTHER" id="PTHR37422">
    <property type="entry name" value="TEICHURONIC ACID BIOSYNTHESIS PROTEIN TUAE"/>
    <property type="match status" value="1"/>
</dbReference>
<dbReference type="GO" id="GO:0016874">
    <property type="term" value="F:ligase activity"/>
    <property type="evidence" value="ECO:0007669"/>
    <property type="project" value="UniProtKB-KW"/>
</dbReference>
<comment type="caution">
    <text evidence="8">The sequence shown here is derived from an EMBL/GenBank/DDBJ whole genome shotgun (WGS) entry which is preliminary data.</text>
</comment>
<accession>A0A4V2UJ42</accession>
<feature type="transmembrane region" description="Helical" evidence="5">
    <location>
        <begin position="42"/>
        <end position="61"/>
    </location>
</feature>
<keyword evidence="3 5" id="KW-1133">Transmembrane helix</keyword>
<evidence type="ECO:0000313" key="8">
    <source>
        <dbReference type="EMBL" id="TCS38560.1"/>
    </source>
</evidence>
<keyword evidence="4 5" id="KW-0472">Membrane</keyword>
<feature type="transmembrane region" description="Helical" evidence="5">
    <location>
        <begin position="203"/>
        <end position="220"/>
    </location>
</feature>
<evidence type="ECO:0000256" key="1">
    <source>
        <dbReference type="ARBA" id="ARBA00004141"/>
    </source>
</evidence>
<organism evidence="8 9">
    <name type="scientific">Paucimonas lemoignei</name>
    <name type="common">Pseudomonas lemoignei</name>
    <dbReference type="NCBI Taxonomy" id="29443"/>
    <lineage>
        <taxon>Bacteria</taxon>
        <taxon>Pseudomonadati</taxon>
        <taxon>Pseudomonadota</taxon>
        <taxon>Betaproteobacteria</taxon>
        <taxon>Burkholderiales</taxon>
        <taxon>Burkholderiaceae</taxon>
        <taxon>Paucimonas</taxon>
    </lineage>
</organism>
<keyword evidence="8" id="KW-0436">Ligase</keyword>
<dbReference type="InterPro" id="IPR051533">
    <property type="entry name" value="WaaL-like"/>
</dbReference>
<dbReference type="Proteomes" id="UP000295382">
    <property type="component" value="Unassembled WGS sequence"/>
</dbReference>
<dbReference type="InterPro" id="IPR007016">
    <property type="entry name" value="O-antigen_ligase-rel_domated"/>
</dbReference>
<evidence type="ECO:0000256" key="2">
    <source>
        <dbReference type="ARBA" id="ARBA00022692"/>
    </source>
</evidence>
<feature type="transmembrane region" description="Helical" evidence="5">
    <location>
        <begin position="166"/>
        <end position="197"/>
    </location>
</feature>
<feature type="domain" description="DUF5935" evidence="7">
    <location>
        <begin position="1"/>
        <end position="153"/>
    </location>
</feature>
<keyword evidence="2 5" id="KW-0812">Transmembrane</keyword>
<evidence type="ECO:0000256" key="5">
    <source>
        <dbReference type="SAM" id="Phobius"/>
    </source>
</evidence>
<protein>
    <submittedName>
        <fullName evidence="8">Putative O-glycosylation ligase (Exosortase A-associated)</fullName>
    </submittedName>
</protein>
<proteinExistence type="predicted"/>
<feature type="transmembrane region" description="Helical" evidence="5">
    <location>
        <begin position="295"/>
        <end position="312"/>
    </location>
</feature>
<dbReference type="InterPro" id="IPR045979">
    <property type="entry name" value="DUF5935"/>
</dbReference>
<evidence type="ECO:0000313" key="9">
    <source>
        <dbReference type="Proteomes" id="UP000295382"/>
    </source>
</evidence>
<dbReference type="Pfam" id="PF19358">
    <property type="entry name" value="DUF5935"/>
    <property type="match status" value="1"/>
</dbReference>
<dbReference type="NCBIfam" id="TIGR03097">
    <property type="entry name" value="PEP_O_lig_1"/>
    <property type="match status" value="1"/>
</dbReference>
<feature type="transmembrane region" description="Helical" evidence="5">
    <location>
        <begin position="137"/>
        <end position="154"/>
    </location>
</feature>
<gene>
    <name evidence="8" type="ORF">EDC30_102299</name>
</gene>
<evidence type="ECO:0000256" key="4">
    <source>
        <dbReference type="ARBA" id="ARBA00023136"/>
    </source>
</evidence>
<feature type="transmembrane region" description="Helical" evidence="5">
    <location>
        <begin position="96"/>
        <end position="117"/>
    </location>
</feature>
<comment type="subcellular location">
    <subcellularLocation>
        <location evidence="1">Membrane</location>
        <topology evidence="1">Multi-pass membrane protein</topology>
    </subcellularLocation>
</comment>
<feature type="transmembrane region" description="Helical" evidence="5">
    <location>
        <begin position="73"/>
        <end position="89"/>
    </location>
</feature>